<proteinExistence type="predicted"/>
<dbReference type="Proteomes" id="UP001595462">
    <property type="component" value="Unassembled WGS sequence"/>
</dbReference>
<reference evidence="2" key="1">
    <citation type="journal article" date="2019" name="Int. J. Syst. Evol. Microbiol.">
        <title>The Global Catalogue of Microorganisms (GCM) 10K type strain sequencing project: providing services to taxonomists for standard genome sequencing and annotation.</title>
        <authorList>
            <consortium name="The Broad Institute Genomics Platform"/>
            <consortium name="The Broad Institute Genome Sequencing Center for Infectious Disease"/>
            <person name="Wu L."/>
            <person name="Ma J."/>
        </authorList>
    </citation>
    <scope>NUCLEOTIDE SEQUENCE [LARGE SCALE GENOMIC DNA]</scope>
    <source>
        <strain evidence="2">KCTC 52640</strain>
    </source>
</reference>
<dbReference type="RefSeq" id="WP_380687659.1">
    <property type="nucleotide sequence ID" value="NZ_JBHRSS010000003.1"/>
</dbReference>
<keyword evidence="2" id="KW-1185">Reference proteome</keyword>
<evidence type="ECO:0000313" key="1">
    <source>
        <dbReference type="EMBL" id="MFC3103536.1"/>
    </source>
</evidence>
<protein>
    <recommendedName>
        <fullName evidence="3">Pyridoxamine 5'-phosphate oxidase putative domain-containing protein</fullName>
    </recommendedName>
</protein>
<evidence type="ECO:0000313" key="2">
    <source>
        <dbReference type="Proteomes" id="UP001595462"/>
    </source>
</evidence>
<organism evidence="1 2">
    <name type="scientific">Salinisphaera aquimarina</name>
    <dbReference type="NCBI Taxonomy" id="2094031"/>
    <lineage>
        <taxon>Bacteria</taxon>
        <taxon>Pseudomonadati</taxon>
        <taxon>Pseudomonadota</taxon>
        <taxon>Gammaproteobacteria</taxon>
        <taxon>Salinisphaerales</taxon>
        <taxon>Salinisphaeraceae</taxon>
        <taxon>Salinisphaera</taxon>
    </lineage>
</organism>
<accession>A0ABV7ENS8</accession>
<sequence>MQKHTGSADAPERAASQILRPDLKEAARAFFAGIPFVAIGYLDAQGRPGGTLVSGAPGFTWSPDPLLLRVD</sequence>
<name>A0ABV7ENS8_9GAMM</name>
<dbReference type="EMBL" id="JBHRSS010000003">
    <property type="protein sequence ID" value="MFC3103536.1"/>
    <property type="molecule type" value="Genomic_DNA"/>
</dbReference>
<gene>
    <name evidence="1" type="ORF">ACFOSU_06495</name>
</gene>
<comment type="caution">
    <text evidence="1">The sequence shown here is derived from an EMBL/GenBank/DDBJ whole genome shotgun (WGS) entry which is preliminary data.</text>
</comment>
<evidence type="ECO:0008006" key="3">
    <source>
        <dbReference type="Google" id="ProtNLM"/>
    </source>
</evidence>